<evidence type="ECO:0000313" key="2">
    <source>
        <dbReference type="Proteomes" id="UP000001625"/>
    </source>
</evidence>
<dbReference type="HOGENOM" id="CLU_3391351_0_0_4"/>
<accession>D5CT48</accession>
<dbReference type="KEGG" id="slt:Slit_1905"/>
<dbReference type="STRING" id="580332.Slit_1905"/>
<evidence type="ECO:0000313" key="1">
    <source>
        <dbReference type="EMBL" id="ADE12134.1"/>
    </source>
</evidence>
<reference evidence="1 2" key="1">
    <citation type="submission" date="2010-03" db="EMBL/GenBank/DDBJ databases">
        <title>Complete sequence of Sideroxydans lithotrophicus ES-1.</title>
        <authorList>
            <consortium name="US DOE Joint Genome Institute"/>
            <person name="Lucas S."/>
            <person name="Copeland A."/>
            <person name="Lapidus A."/>
            <person name="Cheng J.-F."/>
            <person name="Bruce D."/>
            <person name="Goodwin L."/>
            <person name="Pitluck S."/>
            <person name="Munk A.C."/>
            <person name="Detter J.C."/>
            <person name="Han C."/>
            <person name="Tapia R."/>
            <person name="Larimer F."/>
            <person name="Land M."/>
            <person name="Hauser L."/>
            <person name="Kyrpides N."/>
            <person name="Ivanova N."/>
            <person name="Emerson D."/>
            <person name="Woyke T."/>
        </authorList>
    </citation>
    <scope>NUCLEOTIDE SEQUENCE [LARGE SCALE GENOMIC DNA]</scope>
    <source>
        <strain evidence="1 2">ES-1</strain>
    </source>
</reference>
<protein>
    <submittedName>
        <fullName evidence="1">Uncharacterized protein</fullName>
    </submittedName>
</protein>
<dbReference type="EMBL" id="CP001965">
    <property type="protein sequence ID" value="ADE12134.1"/>
    <property type="molecule type" value="Genomic_DNA"/>
</dbReference>
<organism evidence="1 2">
    <name type="scientific">Sideroxydans lithotrophicus (strain ES-1)</name>
    <dbReference type="NCBI Taxonomy" id="580332"/>
    <lineage>
        <taxon>Bacteria</taxon>
        <taxon>Pseudomonadati</taxon>
        <taxon>Pseudomonadota</taxon>
        <taxon>Betaproteobacteria</taxon>
        <taxon>Nitrosomonadales</taxon>
        <taxon>Gallionellaceae</taxon>
        <taxon>Sideroxydans</taxon>
    </lineage>
</organism>
<proteinExistence type="predicted"/>
<sequence>MDDIFREAMAINFSRFEGNKFNIDRLKWEKDE</sequence>
<name>D5CT48_SIDLE</name>
<dbReference type="AlphaFoldDB" id="D5CT48"/>
<gene>
    <name evidence="1" type="ordered locus">Slit_1905</name>
</gene>
<dbReference type="Proteomes" id="UP000001625">
    <property type="component" value="Chromosome"/>
</dbReference>
<keyword evidence="2" id="KW-1185">Reference proteome</keyword>